<feature type="compositionally biased region" description="Basic and acidic residues" evidence="4">
    <location>
        <begin position="518"/>
        <end position="532"/>
    </location>
</feature>
<comment type="caution">
    <text evidence="5">The sequence shown here is derived from an EMBL/GenBank/DDBJ whole genome shotgun (WGS) entry which is preliminary data.</text>
</comment>
<dbReference type="Pfam" id="PF00400">
    <property type="entry name" value="WD40"/>
    <property type="match status" value="3"/>
</dbReference>
<dbReference type="SMART" id="SM00320">
    <property type="entry name" value="WD40"/>
    <property type="match status" value="5"/>
</dbReference>
<dbReference type="SUPFAM" id="SSF50978">
    <property type="entry name" value="WD40 repeat-like"/>
    <property type="match status" value="1"/>
</dbReference>
<evidence type="ECO:0000256" key="1">
    <source>
        <dbReference type="ARBA" id="ARBA00022574"/>
    </source>
</evidence>
<sequence>MAATVEDIANGSTAPIRPQRRASSSAHGHSSLLRRLSGLQTLPALRQGSLKHHLLGSESFVKRLEQQPLLTGHDGCVNTIAWDETGEYLLSGSDDRCLNIYRPMDPSSPLVHSIPSGHTHNIFSAKFLTGSSASTIISCSADGITRLTSVPRFVEKSRLNNWVASPGFNCHTAMTYDVMPDLIDGHIFYDCSDDGRINRYDTRISTSCSCDSDDSCHRHTFVNINSHLQSPSPAGLSTEDRLFLSFRRRRNEIGISAITQRPENPNYIAAACADDTVRIFDSRNATSRDHRAAQVYSFSPFIPTGWKLGSDGELERGINRERTSLDTRITSLKYDPCRSGQLLASYSRGNCYLIDPSDLSPGLSEQPRAFGRAQPDREHGDSKGKRRRSPSANSDHSSKEPSTSKRSPNSWSPTIPRRSSASQLDPSSTSVTGADNAATQETLENDTNDASHDTSILTHSLEVPGHVHFHISGADDAATAVQAEKKRKNKAKKDISAKDDGDDHVMADVGKDPTGMNDKQDQDDKTDDKTDDNGEDGGDEQDESVDSDDDRDYRMDLESDSSDSDSSRPDQQDIKEYWVRRSFYAGKKDIVQTYSGHRNARTMASLIKEANFFGPNSEFIMSGSDDGRIFFWDKLTGKIINVIKGDRSVVNCLQPHPTSSFLLAASGIDKTIKIFMPTAENKVDMSKIRGIKRPVVSENELRPRTQVEVPVGEAEDELDPEHAYEFGGHANSSSDDDDDDDDDDDLLDDSDDDILSRLGRRPHHLLIQIFRQLARERVLGGDSSESHEHHGHDDDDDSDDDHGDDDPGHEDDADMH</sequence>
<proteinExistence type="predicted"/>
<feature type="compositionally biased region" description="Basic and acidic residues" evidence="4">
    <location>
        <begin position="492"/>
        <end position="511"/>
    </location>
</feature>
<dbReference type="EMBL" id="JAIFTL010000006">
    <property type="protein sequence ID" value="KAG9327297.1"/>
    <property type="molecule type" value="Genomic_DNA"/>
</dbReference>
<dbReference type="PANTHER" id="PTHR15574">
    <property type="entry name" value="WD REPEAT DOMAIN-CONTAINING FAMILY"/>
    <property type="match status" value="1"/>
</dbReference>
<feature type="compositionally biased region" description="Low complexity" evidence="4">
    <location>
        <begin position="21"/>
        <end position="30"/>
    </location>
</feature>
<keyword evidence="1 3" id="KW-0853">WD repeat</keyword>
<evidence type="ECO:0000313" key="5">
    <source>
        <dbReference type="EMBL" id="KAG9327297.1"/>
    </source>
</evidence>
<feature type="region of interest" description="Disordered" evidence="4">
    <location>
        <begin position="778"/>
        <end position="816"/>
    </location>
</feature>
<feature type="region of interest" description="Disordered" evidence="4">
    <location>
        <begin position="1"/>
        <end position="30"/>
    </location>
</feature>
<feature type="compositionally biased region" description="Acidic residues" evidence="4">
    <location>
        <begin position="734"/>
        <end position="748"/>
    </location>
</feature>
<feature type="compositionally biased region" description="Basic and acidic residues" evidence="4">
    <location>
        <begin position="778"/>
        <end position="793"/>
    </location>
</feature>
<feature type="region of interest" description="Disordered" evidence="4">
    <location>
        <begin position="358"/>
        <end position="433"/>
    </location>
</feature>
<dbReference type="Gene3D" id="2.130.10.10">
    <property type="entry name" value="YVTN repeat-like/Quinoprotein amine dehydrogenase"/>
    <property type="match status" value="3"/>
</dbReference>
<feature type="compositionally biased region" description="Basic and acidic residues" evidence="4">
    <location>
        <begin position="374"/>
        <end position="383"/>
    </location>
</feature>
<dbReference type="PROSITE" id="PS50294">
    <property type="entry name" value="WD_REPEATS_REGION"/>
    <property type="match status" value="1"/>
</dbReference>
<feature type="region of interest" description="Disordered" evidence="4">
    <location>
        <begin position="724"/>
        <end position="748"/>
    </location>
</feature>
<keyword evidence="2" id="KW-0677">Repeat</keyword>
<dbReference type="InterPro" id="IPR015943">
    <property type="entry name" value="WD40/YVTN_repeat-like_dom_sf"/>
</dbReference>
<name>A0A9P8D2H8_MORAP</name>
<evidence type="ECO:0008006" key="7">
    <source>
        <dbReference type="Google" id="ProtNLM"/>
    </source>
</evidence>
<feature type="compositionally biased region" description="Acidic residues" evidence="4">
    <location>
        <begin position="533"/>
        <end position="550"/>
    </location>
</feature>
<gene>
    <name evidence="5" type="ORF">KVV02_007073</name>
</gene>
<protein>
    <recommendedName>
        <fullName evidence="7">WD40 repeat-like protein</fullName>
    </recommendedName>
</protein>
<feature type="compositionally biased region" description="Polar residues" evidence="4">
    <location>
        <begin position="404"/>
        <end position="433"/>
    </location>
</feature>
<dbReference type="InterPro" id="IPR045151">
    <property type="entry name" value="DCAF8"/>
</dbReference>
<accession>A0A9P8D2H8</accession>
<dbReference type="InterPro" id="IPR036322">
    <property type="entry name" value="WD40_repeat_dom_sf"/>
</dbReference>
<evidence type="ECO:0000313" key="6">
    <source>
        <dbReference type="Proteomes" id="UP000717515"/>
    </source>
</evidence>
<evidence type="ECO:0000256" key="2">
    <source>
        <dbReference type="ARBA" id="ARBA00022737"/>
    </source>
</evidence>
<feature type="repeat" description="WD" evidence="3">
    <location>
        <begin position="70"/>
        <end position="101"/>
    </location>
</feature>
<dbReference type="Proteomes" id="UP000717515">
    <property type="component" value="Unassembled WGS sequence"/>
</dbReference>
<feature type="region of interest" description="Disordered" evidence="4">
    <location>
        <begin position="480"/>
        <end position="573"/>
    </location>
</feature>
<dbReference type="InterPro" id="IPR001680">
    <property type="entry name" value="WD40_rpt"/>
</dbReference>
<reference evidence="5" key="1">
    <citation type="submission" date="2021-07" db="EMBL/GenBank/DDBJ databases">
        <title>Draft genome of Mortierella alpina, strain LL118, isolated from an aspen leaf litter sample.</title>
        <authorList>
            <person name="Yang S."/>
            <person name="Vinatzer B.A."/>
        </authorList>
    </citation>
    <scope>NUCLEOTIDE SEQUENCE</scope>
    <source>
        <strain evidence="5">LL118</strain>
    </source>
</reference>
<dbReference type="GO" id="GO:0080008">
    <property type="term" value="C:Cul4-RING E3 ubiquitin ligase complex"/>
    <property type="evidence" value="ECO:0007669"/>
    <property type="project" value="TreeGrafter"/>
</dbReference>
<dbReference type="GO" id="GO:0005737">
    <property type="term" value="C:cytoplasm"/>
    <property type="evidence" value="ECO:0007669"/>
    <property type="project" value="TreeGrafter"/>
</dbReference>
<dbReference type="PROSITE" id="PS50082">
    <property type="entry name" value="WD_REPEATS_2"/>
    <property type="match status" value="2"/>
</dbReference>
<evidence type="ECO:0000256" key="4">
    <source>
        <dbReference type="SAM" id="MobiDB-lite"/>
    </source>
</evidence>
<organism evidence="5 6">
    <name type="scientific">Mortierella alpina</name>
    <name type="common">Oleaginous fungus</name>
    <name type="synonym">Mortierella renispora</name>
    <dbReference type="NCBI Taxonomy" id="64518"/>
    <lineage>
        <taxon>Eukaryota</taxon>
        <taxon>Fungi</taxon>
        <taxon>Fungi incertae sedis</taxon>
        <taxon>Mucoromycota</taxon>
        <taxon>Mortierellomycotina</taxon>
        <taxon>Mortierellomycetes</taxon>
        <taxon>Mortierellales</taxon>
        <taxon>Mortierellaceae</taxon>
        <taxon>Mortierella</taxon>
    </lineage>
</organism>
<feature type="repeat" description="WD" evidence="3">
    <location>
        <begin position="613"/>
        <end position="642"/>
    </location>
</feature>
<evidence type="ECO:0000256" key="3">
    <source>
        <dbReference type="PROSITE-ProRule" id="PRU00221"/>
    </source>
</evidence>
<feature type="compositionally biased region" description="Acidic residues" evidence="4">
    <location>
        <begin position="794"/>
        <end position="816"/>
    </location>
</feature>
<dbReference type="AlphaFoldDB" id="A0A9P8D2H8"/>